<gene>
    <name evidence="4" type="ORF">DSCA_50890</name>
</gene>
<keyword evidence="2" id="KW-0862">Zinc</keyword>
<proteinExistence type="predicted"/>
<dbReference type="InterPro" id="IPR002125">
    <property type="entry name" value="CMP_dCMP_dom"/>
</dbReference>
<dbReference type="GO" id="GO:0008270">
    <property type="term" value="F:zinc ion binding"/>
    <property type="evidence" value="ECO:0007669"/>
    <property type="project" value="InterPro"/>
</dbReference>
<evidence type="ECO:0000313" key="4">
    <source>
        <dbReference type="EMBL" id="BBO71159.1"/>
    </source>
</evidence>
<feature type="domain" description="CMP/dCMP-type deaminase" evidence="3">
    <location>
        <begin position="89"/>
        <end position="236"/>
    </location>
</feature>
<dbReference type="KEGG" id="dalk:DSCA_50890"/>
<dbReference type="CDD" id="cd01285">
    <property type="entry name" value="nucleoside_deaminase"/>
    <property type="match status" value="1"/>
</dbReference>
<evidence type="ECO:0000256" key="2">
    <source>
        <dbReference type="ARBA" id="ARBA00022833"/>
    </source>
</evidence>
<organism evidence="4 5">
    <name type="scientific">Desulfosarcina alkanivorans</name>
    <dbReference type="NCBI Taxonomy" id="571177"/>
    <lineage>
        <taxon>Bacteria</taxon>
        <taxon>Pseudomonadati</taxon>
        <taxon>Thermodesulfobacteriota</taxon>
        <taxon>Desulfobacteria</taxon>
        <taxon>Desulfobacterales</taxon>
        <taxon>Desulfosarcinaceae</taxon>
        <taxon>Desulfosarcina</taxon>
    </lineage>
</organism>
<dbReference type="InterPro" id="IPR016192">
    <property type="entry name" value="APOBEC/CMP_deaminase_Zn-bd"/>
</dbReference>
<dbReference type="SUPFAM" id="SSF53927">
    <property type="entry name" value="Cytidine deaminase-like"/>
    <property type="match status" value="1"/>
</dbReference>
<evidence type="ECO:0000259" key="3">
    <source>
        <dbReference type="PROSITE" id="PS51747"/>
    </source>
</evidence>
<dbReference type="InterPro" id="IPR016193">
    <property type="entry name" value="Cytidine_deaminase-like"/>
</dbReference>
<evidence type="ECO:0000256" key="1">
    <source>
        <dbReference type="ARBA" id="ARBA00022723"/>
    </source>
</evidence>
<dbReference type="PROSITE" id="PS51747">
    <property type="entry name" value="CYT_DCMP_DEAMINASES_2"/>
    <property type="match status" value="1"/>
</dbReference>
<keyword evidence="5" id="KW-1185">Reference proteome</keyword>
<name>A0A5K7YT46_9BACT</name>
<sequence>MHLFDIVRSRAHWERLPAAKKKIHRVAAESRSNSQPTTIGNCFGRLSILLALVWLSFCFQAVPVSGQDKAHRIKKIEARVQRLQADPACRDDVYGLIVVKQALASIKEGSGGIGACLVDETTGKVIAMGRNRQYKPWFRSDLHAEMDLLTRYEDWMRKKGGRETAKDLRAGPHLILVSSVEPCPMCLTRIINAGIKKMVYVIPDETGGMVSRMDQLPPFWKKRALRCNYRQAACSPEIQQIANDLFNFSMRTWGLKKKMEAQ</sequence>
<keyword evidence="1" id="KW-0479">Metal-binding</keyword>
<dbReference type="PROSITE" id="PS00903">
    <property type="entry name" value="CYT_DCMP_DEAMINASES_1"/>
    <property type="match status" value="1"/>
</dbReference>
<accession>A0A5K7YT46</accession>
<dbReference type="GO" id="GO:0016787">
    <property type="term" value="F:hydrolase activity"/>
    <property type="evidence" value="ECO:0007669"/>
    <property type="project" value="InterPro"/>
</dbReference>
<dbReference type="Gene3D" id="3.40.140.10">
    <property type="entry name" value="Cytidine Deaminase, domain 2"/>
    <property type="match status" value="1"/>
</dbReference>
<dbReference type="AlphaFoldDB" id="A0A5K7YT46"/>
<evidence type="ECO:0000313" key="5">
    <source>
        <dbReference type="Proteomes" id="UP000427906"/>
    </source>
</evidence>
<reference evidence="4 5" key="1">
    <citation type="submission" date="2019-11" db="EMBL/GenBank/DDBJ databases">
        <title>Comparative genomics of hydrocarbon-degrading Desulfosarcina strains.</title>
        <authorList>
            <person name="Watanabe M."/>
            <person name="Kojima H."/>
            <person name="Fukui M."/>
        </authorList>
    </citation>
    <scope>NUCLEOTIDE SEQUENCE [LARGE SCALE GENOMIC DNA]</scope>
    <source>
        <strain evidence="4 5">PL12</strain>
    </source>
</reference>
<dbReference type="Pfam" id="PF00383">
    <property type="entry name" value="dCMP_cyt_deam_1"/>
    <property type="match status" value="1"/>
</dbReference>
<dbReference type="Proteomes" id="UP000427906">
    <property type="component" value="Chromosome"/>
</dbReference>
<dbReference type="RefSeq" id="WP_231716273.1">
    <property type="nucleotide sequence ID" value="NZ_AP021874.1"/>
</dbReference>
<dbReference type="EMBL" id="AP021874">
    <property type="protein sequence ID" value="BBO71159.1"/>
    <property type="molecule type" value="Genomic_DNA"/>
</dbReference>
<protein>
    <recommendedName>
        <fullName evidence="3">CMP/dCMP-type deaminase domain-containing protein</fullName>
    </recommendedName>
</protein>